<protein>
    <submittedName>
        <fullName evidence="2">Innexin</fullName>
    </submittedName>
</protein>
<dbReference type="WBParaSite" id="L893_g26925.t1">
    <property type="protein sequence ID" value="L893_g26925.t1"/>
    <property type="gene ID" value="L893_g26925"/>
</dbReference>
<keyword evidence="1" id="KW-1185">Reference proteome</keyword>
<sequence length="83" mass="10099">MTIRKPVNYIYQIYVYQKTLRFRTTMTGFSFVAFRILVQDAIDYDITWQEFRPFRLSILDSIEHDIRKSNSHNRGYEAVHQTF</sequence>
<evidence type="ECO:0000313" key="2">
    <source>
        <dbReference type="WBParaSite" id="L893_g26925.t1"/>
    </source>
</evidence>
<dbReference type="AlphaFoldDB" id="A0A1I7ZJ85"/>
<reference evidence="2" key="1">
    <citation type="submission" date="2016-11" db="UniProtKB">
        <authorList>
            <consortium name="WormBaseParasite"/>
        </authorList>
    </citation>
    <scope>IDENTIFICATION</scope>
</reference>
<name>A0A1I7ZJ85_9BILA</name>
<evidence type="ECO:0000313" key="1">
    <source>
        <dbReference type="Proteomes" id="UP000095287"/>
    </source>
</evidence>
<accession>A0A1I7ZJ85</accession>
<dbReference type="Proteomes" id="UP000095287">
    <property type="component" value="Unplaced"/>
</dbReference>
<organism evidence="1 2">
    <name type="scientific">Steinernema glaseri</name>
    <dbReference type="NCBI Taxonomy" id="37863"/>
    <lineage>
        <taxon>Eukaryota</taxon>
        <taxon>Metazoa</taxon>
        <taxon>Ecdysozoa</taxon>
        <taxon>Nematoda</taxon>
        <taxon>Chromadorea</taxon>
        <taxon>Rhabditida</taxon>
        <taxon>Tylenchina</taxon>
        <taxon>Panagrolaimomorpha</taxon>
        <taxon>Strongyloidoidea</taxon>
        <taxon>Steinernematidae</taxon>
        <taxon>Steinernema</taxon>
    </lineage>
</organism>
<proteinExistence type="predicted"/>